<feature type="region of interest" description="Disordered" evidence="1">
    <location>
        <begin position="1"/>
        <end position="31"/>
    </location>
</feature>
<comment type="caution">
    <text evidence="2">The sequence shown here is derived from an EMBL/GenBank/DDBJ whole genome shotgun (WGS) entry which is preliminary data.</text>
</comment>
<feature type="region of interest" description="Disordered" evidence="1">
    <location>
        <begin position="207"/>
        <end position="227"/>
    </location>
</feature>
<gene>
    <name evidence="2" type="primary">SZT2</name>
    <name evidence="2" type="ORF">HK097_003824</name>
</gene>
<keyword evidence="3" id="KW-1185">Reference proteome</keyword>
<dbReference type="AlphaFoldDB" id="A0AAD5S2C6"/>
<evidence type="ECO:0000313" key="3">
    <source>
        <dbReference type="Proteomes" id="UP001212841"/>
    </source>
</evidence>
<dbReference type="PANTHER" id="PTHR14918">
    <property type="entry name" value="KICSTOR COMPLEX PROTEIN SZT2"/>
    <property type="match status" value="1"/>
</dbReference>
<dbReference type="EMBL" id="JADGJD010001931">
    <property type="protein sequence ID" value="KAJ3036509.1"/>
    <property type="molecule type" value="Genomic_DNA"/>
</dbReference>
<dbReference type="PANTHER" id="PTHR14918:SF3">
    <property type="entry name" value="KICSTOR COMPLEX PROTEIN SZT2"/>
    <property type="match status" value="1"/>
</dbReference>
<feature type="compositionally biased region" description="Low complexity" evidence="1">
    <location>
        <begin position="17"/>
        <end position="28"/>
    </location>
</feature>
<protein>
    <submittedName>
        <fullName evidence="2">KICSTOR complex protein szt2</fullName>
    </submittedName>
</protein>
<feature type="non-terminal residue" evidence="2">
    <location>
        <position position="542"/>
    </location>
</feature>
<dbReference type="Proteomes" id="UP001212841">
    <property type="component" value="Unassembled WGS sequence"/>
</dbReference>
<evidence type="ECO:0000313" key="2">
    <source>
        <dbReference type="EMBL" id="KAJ3036509.1"/>
    </source>
</evidence>
<dbReference type="GO" id="GO:0005777">
    <property type="term" value="C:peroxisome"/>
    <property type="evidence" value="ECO:0007669"/>
    <property type="project" value="InterPro"/>
</dbReference>
<organism evidence="2 3">
    <name type="scientific">Rhizophlyctis rosea</name>
    <dbReference type="NCBI Taxonomy" id="64517"/>
    <lineage>
        <taxon>Eukaryota</taxon>
        <taxon>Fungi</taxon>
        <taxon>Fungi incertae sedis</taxon>
        <taxon>Chytridiomycota</taxon>
        <taxon>Chytridiomycota incertae sedis</taxon>
        <taxon>Chytridiomycetes</taxon>
        <taxon>Rhizophlyctidales</taxon>
        <taxon>Rhizophlyctidaceae</taxon>
        <taxon>Rhizophlyctis</taxon>
    </lineage>
</organism>
<reference evidence="2" key="1">
    <citation type="submission" date="2020-05" db="EMBL/GenBank/DDBJ databases">
        <title>Phylogenomic resolution of chytrid fungi.</title>
        <authorList>
            <person name="Stajich J.E."/>
            <person name="Amses K."/>
            <person name="Simmons R."/>
            <person name="Seto K."/>
            <person name="Myers J."/>
            <person name="Bonds A."/>
            <person name="Quandt C.A."/>
            <person name="Barry K."/>
            <person name="Liu P."/>
            <person name="Grigoriev I."/>
            <person name="Longcore J.E."/>
            <person name="James T.Y."/>
        </authorList>
    </citation>
    <scope>NUCLEOTIDE SEQUENCE</scope>
    <source>
        <strain evidence="2">JEL0318</strain>
    </source>
</reference>
<proteinExistence type="predicted"/>
<name>A0AAD5S2C6_9FUNG</name>
<dbReference type="InterPro" id="IPR033228">
    <property type="entry name" value="SZT2"/>
</dbReference>
<evidence type="ECO:0000256" key="1">
    <source>
        <dbReference type="SAM" id="MobiDB-lite"/>
    </source>
</evidence>
<feature type="compositionally biased region" description="Low complexity" evidence="1">
    <location>
        <begin position="1"/>
        <end position="10"/>
    </location>
</feature>
<accession>A0AAD5S2C6</accession>
<sequence length="542" mass="59469">MTTGPPARTGTPGGDGYNSSSSTGSRPSRVQMEEATAVALYIRDSYMFTRSEHDQWILRNVFRPISDLGASMSVIDSSGRAKDLTSIAFETICKCLDGLCRPFSIEKTHGGSHDIYPELHITIFADIGTTYFRSGQYPRASHFAKRHPMRVLIQDVLLTRDNLMAVAERLYDAINAFEHDFVVQREKDTEASATIAYLPGGLFGGEGTESPASGDTAQGEGEGDGDEGKIVEEGVFRLLEEALFCLDQLPKDAVPVLILVTDGVITDASTSLPISQRTLWKITKQNVIFTALQTGSGNGFTPSVNYGHVPDNEFLRWLAVATEGKVVYSSDCRYLEADANQPVPREALPPNFYHVQFLFRERAYGKVTTDGMYRAVHDAGGERRVDVTRVRRINRKGQVENADYDDDGVSGGGNGELEGEVRYPWEPTSRTPFLAEIVCGYREYYLGCPLSLVVEGRLCEGYTLKSILLTERKERGRPDKVELVFGLAWIPNVTVCYTVRGNWIDRGKSVLEGGVVGSVGGKGVKVDLGVVADHAFAAAFVN</sequence>